<dbReference type="STRING" id="1797291.A2V47_05175"/>
<evidence type="ECO:0000313" key="3">
    <source>
        <dbReference type="Proteomes" id="UP000177701"/>
    </source>
</evidence>
<dbReference type="InterPro" id="IPR053714">
    <property type="entry name" value="Iso_Racemase_Enz_sf"/>
</dbReference>
<sequence>MKILCINPNSSSEVTEGIEKICKEYALPGTEVEIKSIKEAPSGIESYHDAAISEKYLLERFEEWKGKYDGFIIACHSDIGVDLLRELTDKPVIGIGEASMLLALPLGHKFSILSLKRKKIPQKEDLVKKYGLENRCASIRATGLGVVANDKEKREKLIQEGEKAVTEDRAEILILGCAGMAGMDKEIEKAIGVPVIDGVVSALLIMESLIRYGVNTSKAGKYL</sequence>
<comment type="caution">
    <text evidence="2">The sequence shown here is derived from an EMBL/GenBank/DDBJ whole genome shotgun (WGS) entry which is preliminary data.</text>
</comment>
<dbReference type="GO" id="GO:0047661">
    <property type="term" value="F:amino-acid racemase activity"/>
    <property type="evidence" value="ECO:0007669"/>
    <property type="project" value="InterPro"/>
</dbReference>
<reference evidence="2 3" key="1">
    <citation type="journal article" date="2016" name="Nat. Commun.">
        <title>Thousands of microbial genomes shed light on interconnected biogeochemical processes in an aquifer system.</title>
        <authorList>
            <person name="Anantharaman K."/>
            <person name="Brown C.T."/>
            <person name="Hug L.A."/>
            <person name="Sharon I."/>
            <person name="Castelle C.J."/>
            <person name="Probst A.J."/>
            <person name="Thomas B.C."/>
            <person name="Singh A."/>
            <person name="Wilkins M.J."/>
            <person name="Karaoz U."/>
            <person name="Brodie E.L."/>
            <person name="Williams K.H."/>
            <person name="Hubbard S.S."/>
            <person name="Banfield J.F."/>
        </authorList>
    </citation>
    <scope>NUCLEOTIDE SEQUENCE [LARGE SCALE GENOMIC DNA]</scope>
</reference>
<accession>A0A1F5A833</accession>
<evidence type="ECO:0008006" key="4">
    <source>
        <dbReference type="Google" id="ProtNLM"/>
    </source>
</evidence>
<protein>
    <recommendedName>
        <fullName evidence="4">Asp/Glu/hydantoin racemase</fullName>
    </recommendedName>
</protein>
<dbReference type="Gene3D" id="3.40.50.12500">
    <property type="match status" value="1"/>
</dbReference>
<evidence type="ECO:0000313" key="2">
    <source>
        <dbReference type="EMBL" id="OGD14478.1"/>
    </source>
</evidence>
<proteinExistence type="inferred from homology"/>
<comment type="similarity">
    <text evidence="1">Belongs to the HyuE racemase family.</text>
</comment>
<dbReference type="InterPro" id="IPR015942">
    <property type="entry name" value="Asp/Glu/hydantoin_racemase"/>
</dbReference>
<dbReference type="Pfam" id="PF01177">
    <property type="entry name" value="Asp_Glu_race"/>
    <property type="match status" value="1"/>
</dbReference>
<dbReference type="EMBL" id="MEYH01000083">
    <property type="protein sequence ID" value="OGD14478.1"/>
    <property type="molecule type" value="Genomic_DNA"/>
</dbReference>
<dbReference type="Proteomes" id="UP000177701">
    <property type="component" value="Unassembled WGS sequence"/>
</dbReference>
<dbReference type="PANTHER" id="PTHR28047:SF5">
    <property type="entry name" value="PROTEIN DCG1"/>
    <property type="match status" value="1"/>
</dbReference>
<dbReference type="AlphaFoldDB" id="A0A1F5A833"/>
<dbReference type="InterPro" id="IPR052186">
    <property type="entry name" value="Hydantoin_racemase-like"/>
</dbReference>
<gene>
    <name evidence="2" type="ORF">A2V47_05175</name>
</gene>
<evidence type="ECO:0000256" key="1">
    <source>
        <dbReference type="ARBA" id="ARBA00038414"/>
    </source>
</evidence>
<organism evidence="2 3">
    <name type="scientific">Candidatus Sediminicultor quintus</name>
    <dbReference type="NCBI Taxonomy" id="1797291"/>
    <lineage>
        <taxon>Bacteria</taxon>
        <taxon>Pseudomonadati</taxon>
        <taxon>Atribacterota</taxon>
        <taxon>Candidatus Phoenicimicrobiia</taxon>
        <taxon>Candidatus Pheonicimicrobiales</taxon>
        <taxon>Candidatus Phoenicimicrobiaceae</taxon>
        <taxon>Candidatus Sediminicultor</taxon>
    </lineage>
</organism>
<dbReference type="PANTHER" id="PTHR28047">
    <property type="entry name" value="PROTEIN DCG1"/>
    <property type="match status" value="1"/>
</dbReference>
<name>A0A1F5A833_9BACT</name>